<dbReference type="AlphaFoldDB" id="A0A1D8P3Q8"/>
<sequence length="356" mass="40203">MKCLYKITLLLFLSPYLLLANGFDGKHTKTKTINKEFEVNSNAQVKLDNKYGSIDIKTWNQNRVSIEVIITTNGNNESKVKDKLNQISIQFDSNNNLVSAKTIIEKTGSNWNWFGNNSNINMDIKYIVNMPITNKLYVDMDYGDVMLTKIEGETHFNIDYGKLIAGELLNDKNIVTLDYSRGSSIDKITNGEINIDYSSLDIEEAGDIDLNTDYSDTYFNNVHNLVFNCDYGSLEVDNANIIDGNSDYVNLKFGEVIDVLKIEADYGNIKINKMGPNFSLVDINSEYIGVKIGVNRNSSFKLIADSQYGNISVPNNFNFTQQIEKNNKKHYEGTYNGSKGKIIVKTQYGGVKISEY</sequence>
<name>A0A1D8P3Q8_9FLAO</name>
<organism evidence="2 3">
    <name type="scientific">Urechidicola croceus</name>
    <dbReference type="NCBI Taxonomy" id="1850246"/>
    <lineage>
        <taxon>Bacteria</taxon>
        <taxon>Pseudomonadati</taxon>
        <taxon>Bacteroidota</taxon>
        <taxon>Flavobacteriia</taxon>
        <taxon>Flavobacteriales</taxon>
        <taxon>Flavobacteriaceae</taxon>
        <taxon>Urechidicola</taxon>
    </lineage>
</organism>
<dbReference type="EMBL" id="CP017478">
    <property type="protein sequence ID" value="AOW19212.1"/>
    <property type="molecule type" value="Genomic_DNA"/>
</dbReference>
<feature type="signal peptide" evidence="1">
    <location>
        <begin position="1"/>
        <end position="20"/>
    </location>
</feature>
<reference evidence="2 3" key="1">
    <citation type="submission" date="2016-10" db="EMBL/GenBank/DDBJ databases">
        <title>Lutibacter sp. LPB0138, isolated from marine gastropod.</title>
        <authorList>
            <person name="Kim E."/>
            <person name="Yi H."/>
        </authorList>
    </citation>
    <scope>NUCLEOTIDE SEQUENCE [LARGE SCALE GENOMIC DNA]</scope>
    <source>
        <strain evidence="2 3">LPB0138</strain>
    </source>
</reference>
<protein>
    <recommendedName>
        <fullName evidence="4">Adhesin domain-containing protein</fullName>
    </recommendedName>
</protein>
<proteinExistence type="predicted"/>
<dbReference type="STRING" id="1850246.LPB138_00265"/>
<dbReference type="KEGG" id="lul:LPB138_00265"/>
<dbReference type="OrthoDB" id="1117657at2"/>
<feature type="chain" id="PRO_5009110704" description="Adhesin domain-containing protein" evidence="1">
    <location>
        <begin position="21"/>
        <end position="356"/>
    </location>
</feature>
<keyword evidence="1" id="KW-0732">Signal</keyword>
<accession>A0A1D8P3Q8</accession>
<gene>
    <name evidence="2" type="ORF">LPB138_00265</name>
</gene>
<dbReference type="RefSeq" id="WP_070235342.1">
    <property type="nucleotide sequence ID" value="NZ_CP017478.1"/>
</dbReference>
<evidence type="ECO:0000313" key="2">
    <source>
        <dbReference type="EMBL" id="AOW19212.1"/>
    </source>
</evidence>
<evidence type="ECO:0000256" key="1">
    <source>
        <dbReference type="SAM" id="SignalP"/>
    </source>
</evidence>
<evidence type="ECO:0000313" key="3">
    <source>
        <dbReference type="Proteomes" id="UP000176050"/>
    </source>
</evidence>
<evidence type="ECO:0008006" key="4">
    <source>
        <dbReference type="Google" id="ProtNLM"/>
    </source>
</evidence>
<keyword evidence="3" id="KW-1185">Reference proteome</keyword>
<dbReference type="Proteomes" id="UP000176050">
    <property type="component" value="Chromosome"/>
</dbReference>